<dbReference type="Proteomes" id="UP000054270">
    <property type="component" value="Unassembled WGS sequence"/>
</dbReference>
<gene>
    <name evidence="2" type="ORF">HYPSUDRAFT_71834</name>
</gene>
<evidence type="ECO:0000313" key="2">
    <source>
        <dbReference type="EMBL" id="KJA15789.1"/>
    </source>
</evidence>
<reference evidence="3" key="1">
    <citation type="submission" date="2014-04" db="EMBL/GenBank/DDBJ databases">
        <title>Evolutionary Origins and Diversification of the Mycorrhizal Mutualists.</title>
        <authorList>
            <consortium name="DOE Joint Genome Institute"/>
            <consortium name="Mycorrhizal Genomics Consortium"/>
            <person name="Kohler A."/>
            <person name="Kuo A."/>
            <person name="Nagy L.G."/>
            <person name="Floudas D."/>
            <person name="Copeland A."/>
            <person name="Barry K.W."/>
            <person name="Cichocki N."/>
            <person name="Veneault-Fourrey C."/>
            <person name="LaButti K."/>
            <person name="Lindquist E.A."/>
            <person name="Lipzen A."/>
            <person name="Lundell T."/>
            <person name="Morin E."/>
            <person name="Murat C."/>
            <person name="Riley R."/>
            <person name="Ohm R."/>
            <person name="Sun H."/>
            <person name="Tunlid A."/>
            <person name="Henrissat B."/>
            <person name="Grigoriev I.V."/>
            <person name="Hibbett D.S."/>
            <person name="Martin F."/>
        </authorList>
    </citation>
    <scope>NUCLEOTIDE SEQUENCE [LARGE SCALE GENOMIC DNA]</scope>
    <source>
        <strain evidence="3">FD-334 SS-4</strain>
    </source>
</reference>
<keyword evidence="3" id="KW-1185">Reference proteome</keyword>
<dbReference type="AlphaFoldDB" id="A0A0D2N9K3"/>
<evidence type="ECO:0008006" key="4">
    <source>
        <dbReference type="Google" id="ProtNLM"/>
    </source>
</evidence>
<evidence type="ECO:0000256" key="1">
    <source>
        <dbReference type="SAM" id="MobiDB-lite"/>
    </source>
</evidence>
<protein>
    <recommendedName>
        <fullName evidence="4">C2H2-type domain-containing protein</fullName>
    </recommendedName>
</protein>
<evidence type="ECO:0000313" key="3">
    <source>
        <dbReference type="Proteomes" id="UP000054270"/>
    </source>
</evidence>
<sequence length="976" mass="111012">MTSEGHKCPGCDSIFTRRGIISHLHQTTDPLCCREAARLRDSTNMHESSDSGSSVADSLHEAPQILLQESSLPSQVDGDEAGVTSFNTVAFNSEEEAWEEGPLHHPASPGSKSDSEEEDDMYAYLEGGWEAPRETAPIHEIQDEEVETLEDIVMATGLIPEYGMSEPAKYETMDARYAHAVNGESNMWAPFRTRVDWEVVQWGKLRGPGSTAFSDLLSIPEVKERLDLSFNNSNELNRLIDEKLPGWPKFQRHEVVVQGEAMEFYSRDVEDCLRALWGDPDFADQLIFQPERQYVEEDELTRIYHEMHTGKWWWRTQVSCLQSVYRELGSCVILQKKVEDYTGHDKCTLIPLILLSDKTQLTTFRNKSAYPVYLTIGNLPKHIRRKPSRQGQVLLGYLPTSKLGHITNKTSRRRALGNLFHGCMRHMLKPLEKAGREGIVMVSGDGKARRCFPIFATYIGDYPEQVLVTLVKTGNCPVCPVHRKRLGDPASVEKPRDSKPIIKALKKISKGPLTFSRACAAAGIKAVQEPFWQNLPFVNVYNSITPDILHQLYQGVLKHVVAWIRSAVGDAEIDARCRRLPPNHHVRLFMKGIMHLSRVTGTEHDQISKFLLSLVLDVQLPDGLSSKRLVRAVRAILDFVCLSRYPAHTSQTLENLEDAHKSFHENKSIFIDLERLHIDMVKQVYAASNRKDEYAQMTDWLDRREKVLQHAKFIRRRINASDPNYSPIQLPPASLIPHRTLRMTKHPTLAAVTVERIENEYFRAALSRFVVQNQHPDFDKAHVRRASSQLVLGLAKVPVYHRIKYVSHDIHSLDPLAEHVVDSIHVEPERHDKYGNSVPGCFDTAVINFHNGGDAGVKGYCAGRIRCIFSLPPAHKCRWFPGGFPHKHLAYVEWFVPFSAAAFDRDSKLYKIRPYLEYGERQASIVPILLIRQSVHLFPKFGPSAPVAWKSSNVLDEARIFYVNPFSDRFPYSTLY</sequence>
<proteinExistence type="predicted"/>
<dbReference type="Pfam" id="PF18759">
    <property type="entry name" value="Plavaka"/>
    <property type="match status" value="1"/>
</dbReference>
<feature type="region of interest" description="Disordered" evidence="1">
    <location>
        <begin position="94"/>
        <end position="118"/>
    </location>
</feature>
<name>A0A0D2N9K3_HYPSF</name>
<dbReference type="OrthoDB" id="2576233at2759"/>
<accession>A0A0D2N9K3</accession>
<dbReference type="EMBL" id="KN817635">
    <property type="protein sequence ID" value="KJA15789.1"/>
    <property type="molecule type" value="Genomic_DNA"/>
</dbReference>
<dbReference type="OMA" id="PRANEAY"/>
<dbReference type="InterPro" id="IPR041078">
    <property type="entry name" value="Plavaka"/>
</dbReference>
<dbReference type="STRING" id="945553.A0A0D2N9K3"/>
<organism evidence="2 3">
    <name type="scientific">Hypholoma sublateritium (strain FD-334 SS-4)</name>
    <dbReference type="NCBI Taxonomy" id="945553"/>
    <lineage>
        <taxon>Eukaryota</taxon>
        <taxon>Fungi</taxon>
        <taxon>Dikarya</taxon>
        <taxon>Basidiomycota</taxon>
        <taxon>Agaricomycotina</taxon>
        <taxon>Agaricomycetes</taxon>
        <taxon>Agaricomycetidae</taxon>
        <taxon>Agaricales</taxon>
        <taxon>Agaricineae</taxon>
        <taxon>Strophariaceae</taxon>
        <taxon>Hypholoma</taxon>
    </lineage>
</organism>